<dbReference type="InterPro" id="IPR050318">
    <property type="entry name" value="DENR/SUI1_TIF"/>
</dbReference>
<proteinExistence type="inferred from homology"/>
<dbReference type="InterPro" id="IPR036877">
    <property type="entry name" value="SUI1_dom_sf"/>
</dbReference>
<dbReference type="RefSeq" id="WP_068134182.1">
    <property type="nucleotide sequence ID" value="NZ_CP042914.1"/>
</dbReference>
<evidence type="ECO:0000256" key="3">
    <source>
        <dbReference type="ARBA" id="ARBA00022917"/>
    </source>
</evidence>
<feature type="domain" description="SUI1" evidence="5">
    <location>
        <begin position="54"/>
        <end position="122"/>
    </location>
</feature>
<dbReference type="PROSITE" id="PS50296">
    <property type="entry name" value="SUI1"/>
    <property type="match status" value="1"/>
</dbReference>
<comment type="similarity">
    <text evidence="1">Belongs to the SUI1 family.</text>
</comment>
<evidence type="ECO:0000256" key="2">
    <source>
        <dbReference type="ARBA" id="ARBA00022845"/>
    </source>
</evidence>
<dbReference type="GO" id="GO:0003729">
    <property type="term" value="F:mRNA binding"/>
    <property type="evidence" value="ECO:0007669"/>
    <property type="project" value="TreeGrafter"/>
</dbReference>
<accession>A0A5B9QPJ6</accession>
<keyword evidence="2" id="KW-0810">Translation regulation</keyword>
<reference evidence="6 7" key="1">
    <citation type="submission" date="2019-08" db="EMBL/GenBank/DDBJ databases">
        <title>Deep-cultivation of Planctomycetes and their phenomic and genomic characterization uncovers novel biology.</title>
        <authorList>
            <person name="Wiegand S."/>
            <person name="Jogler M."/>
            <person name="Boedeker C."/>
            <person name="Pinto D."/>
            <person name="Vollmers J."/>
            <person name="Rivas-Marin E."/>
            <person name="Kohn T."/>
            <person name="Peeters S.H."/>
            <person name="Heuer A."/>
            <person name="Rast P."/>
            <person name="Oberbeckmann S."/>
            <person name="Bunk B."/>
            <person name="Jeske O."/>
            <person name="Meyerdierks A."/>
            <person name="Storesund J.E."/>
            <person name="Kallscheuer N."/>
            <person name="Luecker S."/>
            <person name="Lage O.M."/>
            <person name="Pohl T."/>
            <person name="Merkel B.J."/>
            <person name="Hornburger P."/>
            <person name="Mueller R.-W."/>
            <person name="Bruemmer F."/>
            <person name="Labrenz M."/>
            <person name="Spormann A.M."/>
            <person name="Op den Camp H."/>
            <person name="Overmann J."/>
            <person name="Amann R."/>
            <person name="Jetten M.S.M."/>
            <person name="Mascher T."/>
            <person name="Medema M.H."/>
            <person name="Devos D.P."/>
            <person name="Kaster A.-K."/>
            <person name="Ovreas L."/>
            <person name="Rohde M."/>
            <person name="Galperin M.Y."/>
            <person name="Jogler C."/>
        </authorList>
    </citation>
    <scope>NUCLEOTIDE SEQUENCE [LARGE SCALE GENOMIC DNA]</scope>
    <source>
        <strain evidence="6 7">UC8</strain>
    </source>
</reference>
<dbReference type="PANTHER" id="PTHR12789">
    <property type="entry name" value="DENSITY-REGULATED PROTEIN HOMOLOG"/>
    <property type="match status" value="1"/>
</dbReference>
<dbReference type="OrthoDB" id="9792915at2"/>
<evidence type="ECO:0000256" key="4">
    <source>
        <dbReference type="SAM" id="MobiDB-lite"/>
    </source>
</evidence>
<feature type="region of interest" description="Disordered" evidence="4">
    <location>
        <begin position="40"/>
        <end position="63"/>
    </location>
</feature>
<keyword evidence="7" id="KW-1185">Reference proteome</keyword>
<dbReference type="Gene3D" id="3.30.780.10">
    <property type="entry name" value="SUI1-like domain"/>
    <property type="match status" value="1"/>
</dbReference>
<dbReference type="PIRSF" id="PIRSF037511">
    <property type="entry name" value="Transl_init_SUI1_pro"/>
    <property type="match status" value="1"/>
</dbReference>
<keyword evidence="3" id="KW-0648">Protein biosynthesis</keyword>
<organism evidence="6 7">
    <name type="scientific">Roseimaritima ulvae</name>
    <dbReference type="NCBI Taxonomy" id="980254"/>
    <lineage>
        <taxon>Bacteria</taxon>
        <taxon>Pseudomonadati</taxon>
        <taxon>Planctomycetota</taxon>
        <taxon>Planctomycetia</taxon>
        <taxon>Pirellulales</taxon>
        <taxon>Pirellulaceae</taxon>
        <taxon>Roseimaritima</taxon>
    </lineage>
</organism>
<evidence type="ECO:0000256" key="1">
    <source>
        <dbReference type="ARBA" id="ARBA00005422"/>
    </source>
</evidence>
<dbReference type="CDD" id="cd11567">
    <property type="entry name" value="YciH_like"/>
    <property type="match status" value="1"/>
</dbReference>
<dbReference type="InterPro" id="IPR001950">
    <property type="entry name" value="SUI1"/>
</dbReference>
<dbReference type="GO" id="GO:0006417">
    <property type="term" value="P:regulation of translation"/>
    <property type="evidence" value="ECO:0007669"/>
    <property type="project" value="UniProtKB-KW"/>
</dbReference>
<dbReference type="PANTHER" id="PTHR12789:SF0">
    <property type="entry name" value="DENSITY-REGULATED PROTEIN"/>
    <property type="match status" value="1"/>
</dbReference>
<dbReference type="KEGG" id="rul:UC8_18310"/>
<dbReference type="GO" id="GO:0002188">
    <property type="term" value="P:translation reinitiation"/>
    <property type="evidence" value="ECO:0007669"/>
    <property type="project" value="TreeGrafter"/>
</dbReference>
<gene>
    <name evidence="6" type="ORF">UC8_18310</name>
</gene>
<dbReference type="Pfam" id="PF01253">
    <property type="entry name" value="SUI1"/>
    <property type="match status" value="1"/>
</dbReference>
<evidence type="ECO:0000259" key="5">
    <source>
        <dbReference type="PROSITE" id="PS50296"/>
    </source>
</evidence>
<evidence type="ECO:0000313" key="7">
    <source>
        <dbReference type="Proteomes" id="UP000325286"/>
    </source>
</evidence>
<dbReference type="GO" id="GO:0001731">
    <property type="term" value="P:formation of translation preinitiation complex"/>
    <property type="evidence" value="ECO:0007669"/>
    <property type="project" value="TreeGrafter"/>
</dbReference>
<sequence>MTRLFAGTPFDIPPDCDDCGKPESQCVCTAADKAAAEARRKRDAARLPPDQQTARVSVQKRKGNRRATVIEGLTAEANDLPELLTKLQAACGTGGTVKAKQDLIELQGDHAAQVKTTLQQLGYRT</sequence>
<dbReference type="AlphaFoldDB" id="A0A5B9QPJ6"/>
<dbReference type="SUPFAM" id="SSF55159">
    <property type="entry name" value="eIF1-like"/>
    <property type="match status" value="1"/>
</dbReference>
<dbReference type="InterPro" id="IPR005872">
    <property type="entry name" value="SUI1_arc_bac"/>
</dbReference>
<keyword evidence="6" id="KW-0396">Initiation factor</keyword>
<name>A0A5B9QPJ6_9BACT</name>
<dbReference type="Proteomes" id="UP000325286">
    <property type="component" value="Chromosome"/>
</dbReference>
<protein>
    <submittedName>
        <fullName evidence="6">Translation initiation factor Sui1</fullName>
    </submittedName>
</protein>
<dbReference type="EMBL" id="CP042914">
    <property type="protein sequence ID" value="QEG39832.1"/>
    <property type="molecule type" value="Genomic_DNA"/>
</dbReference>
<dbReference type="GO" id="GO:0003743">
    <property type="term" value="F:translation initiation factor activity"/>
    <property type="evidence" value="ECO:0007669"/>
    <property type="project" value="UniProtKB-KW"/>
</dbReference>
<evidence type="ECO:0000313" key="6">
    <source>
        <dbReference type="EMBL" id="QEG39832.1"/>
    </source>
</evidence>